<evidence type="ECO:0000313" key="2">
    <source>
        <dbReference type="Proteomes" id="UP001596297"/>
    </source>
</evidence>
<evidence type="ECO:0000313" key="1">
    <source>
        <dbReference type="EMBL" id="MFC6591453.1"/>
    </source>
</evidence>
<gene>
    <name evidence="1" type="ORF">ACFP81_05120</name>
</gene>
<keyword evidence="2" id="KW-1185">Reference proteome</keyword>
<dbReference type="RefSeq" id="WP_380082457.1">
    <property type="nucleotide sequence ID" value="NZ_JBHSWD010000001.1"/>
</dbReference>
<accession>A0ABW1YBT5</accession>
<reference evidence="2" key="1">
    <citation type="journal article" date="2019" name="Int. J. Syst. Evol. Microbiol.">
        <title>The Global Catalogue of Microorganisms (GCM) 10K type strain sequencing project: providing services to taxonomists for standard genome sequencing and annotation.</title>
        <authorList>
            <consortium name="The Broad Institute Genomics Platform"/>
            <consortium name="The Broad Institute Genome Sequencing Center for Infectious Disease"/>
            <person name="Wu L."/>
            <person name="Ma J."/>
        </authorList>
    </citation>
    <scope>NUCLEOTIDE SEQUENCE [LARGE SCALE GENOMIC DNA]</scope>
    <source>
        <strain evidence="2">CGMCC 1.15772</strain>
    </source>
</reference>
<comment type="caution">
    <text evidence="1">The sequence shown here is derived from an EMBL/GenBank/DDBJ whole genome shotgun (WGS) entry which is preliminary data.</text>
</comment>
<sequence length="62" mass="6694">MTPNIRPDGSRTGITTALAHREDHSVIAYPQSQATAWISAQARALALEWRRQDAGSGLPPTP</sequence>
<protein>
    <submittedName>
        <fullName evidence="1">Uncharacterized protein</fullName>
    </submittedName>
</protein>
<name>A0ABW1YBT5_9DEIO</name>
<dbReference type="EMBL" id="JBHSWD010000001">
    <property type="protein sequence ID" value="MFC6591453.1"/>
    <property type="molecule type" value="Genomic_DNA"/>
</dbReference>
<proteinExistence type="predicted"/>
<dbReference type="Proteomes" id="UP001596297">
    <property type="component" value="Unassembled WGS sequence"/>
</dbReference>
<organism evidence="1 2">
    <name type="scientific">Deinococcus lacus</name>
    <dbReference type="NCBI Taxonomy" id="392561"/>
    <lineage>
        <taxon>Bacteria</taxon>
        <taxon>Thermotogati</taxon>
        <taxon>Deinococcota</taxon>
        <taxon>Deinococci</taxon>
        <taxon>Deinococcales</taxon>
        <taxon>Deinococcaceae</taxon>
        <taxon>Deinococcus</taxon>
    </lineage>
</organism>